<dbReference type="Proteomes" id="UP000308730">
    <property type="component" value="Unassembled WGS sequence"/>
</dbReference>
<dbReference type="InterPro" id="IPR029063">
    <property type="entry name" value="SAM-dependent_MTases_sf"/>
</dbReference>
<dbReference type="GO" id="GO:0005737">
    <property type="term" value="C:cytoplasm"/>
    <property type="evidence" value="ECO:0007669"/>
    <property type="project" value="TreeGrafter"/>
</dbReference>
<reference evidence="1 2" key="1">
    <citation type="submission" date="2019-02" db="EMBL/GenBank/DDBJ databases">
        <title>Genome sequencing of the rare red list fungi Antrodiella citrinella (Flaviporus citrinellus).</title>
        <authorList>
            <person name="Buettner E."/>
            <person name="Kellner H."/>
        </authorList>
    </citation>
    <scope>NUCLEOTIDE SEQUENCE [LARGE SCALE GENOMIC DNA]</scope>
    <source>
        <strain evidence="1 2">DSM 108506</strain>
    </source>
</reference>
<dbReference type="GO" id="GO:0008757">
    <property type="term" value="F:S-adenosylmethionine-dependent methyltransferase activity"/>
    <property type="evidence" value="ECO:0007669"/>
    <property type="project" value="UniProtKB-ARBA"/>
</dbReference>
<dbReference type="Gene3D" id="3.40.50.150">
    <property type="entry name" value="Vaccinia Virus protein VP39"/>
    <property type="match status" value="1"/>
</dbReference>
<dbReference type="PANTHER" id="PTHR14614:SF162">
    <property type="entry name" value="EXPRESSED PROTEIN"/>
    <property type="match status" value="1"/>
</dbReference>
<dbReference type="EMBL" id="SGPM01000002">
    <property type="protein sequence ID" value="THH33955.1"/>
    <property type="molecule type" value="Genomic_DNA"/>
</dbReference>
<dbReference type="OrthoDB" id="194386at2759"/>
<dbReference type="SUPFAM" id="SSF53335">
    <property type="entry name" value="S-adenosyl-L-methionine-dependent methyltransferases"/>
    <property type="match status" value="1"/>
</dbReference>
<organism evidence="1 2">
    <name type="scientific">Antrodiella citrinella</name>
    <dbReference type="NCBI Taxonomy" id="2447956"/>
    <lineage>
        <taxon>Eukaryota</taxon>
        <taxon>Fungi</taxon>
        <taxon>Dikarya</taxon>
        <taxon>Basidiomycota</taxon>
        <taxon>Agaricomycotina</taxon>
        <taxon>Agaricomycetes</taxon>
        <taxon>Polyporales</taxon>
        <taxon>Steccherinaceae</taxon>
        <taxon>Antrodiella</taxon>
    </lineage>
</organism>
<dbReference type="InterPro" id="IPR019410">
    <property type="entry name" value="Methyltransf_16"/>
</dbReference>
<evidence type="ECO:0000313" key="2">
    <source>
        <dbReference type="Proteomes" id="UP000308730"/>
    </source>
</evidence>
<proteinExistence type="predicted"/>
<protein>
    <submittedName>
        <fullName evidence="1">Uncharacterized protein</fullName>
    </submittedName>
</protein>
<sequence>MPPLPAHHTKHVQSLAYPFRHSSFLINQLDDGATNGTALWLGAQCLAMYLADLYATKPTSERPQAVELGSGVGLTALALASMGWDVLATDLPQVIHAVLSANIAANASRLHTGSVHVRILDWTVPPDTWSWSDAAAVAHASASQQPALAPPTIAPPFQLIISADTVYSPALITPFLRTLHALSALSFNASNRAPPVYICLERRDPAIADRTLTQAKEQWDFSVERVPHRKLQKAMKKGGLNWDPEDWEGIEIWKLVLQSR</sequence>
<dbReference type="GO" id="GO:0005634">
    <property type="term" value="C:nucleus"/>
    <property type="evidence" value="ECO:0007669"/>
    <property type="project" value="TreeGrafter"/>
</dbReference>
<comment type="caution">
    <text evidence="1">The sequence shown here is derived from an EMBL/GenBank/DDBJ whole genome shotgun (WGS) entry which is preliminary data.</text>
</comment>
<name>A0A4S4N668_9APHY</name>
<dbReference type="AlphaFoldDB" id="A0A4S4N668"/>
<dbReference type="PANTHER" id="PTHR14614">
    <property type="entry name" value="HEPATOCELLULAR CARCINOMA-ASSOCIATED ANTIGEN"/>
    <property type="match status" value="1"/>
</dbReference>
<gene>
    <name evidence="1" type="ORF">EUX98_g225</name>
</gene>
<keyword evidence="2" id="KW-1185">Reference proteome</keyword>
<evidence type="ECO:0000313" key="1">
    <source>
        <dbReference type="EMBL" id="THH33955.1"/>
    </source>
</evidence>
<accession>A0A4S4N668</accession>
<dbReference type="Pfam" id="PF10294">
    <property type="entry name" value="Methyltransf_16"/>
    <property type="match status" value="1"/>
</dbReference>